<evidence type="ECO:0000256" key="7">
    <source>
        <dbReference type="PROSITE-ProRule" id="PRU01373"/>
    </source>
</evidence>
<evidence type="ECO:0000259" key="8">
    <source>
        <dbReference type="PROSITE" id="PS52029"/>
    </source>
</evidence>
<keyword evidence="4 7" id="KW-0573">Peptidoglycan synthesis</keyword>
<name>A0ABX0XSZ4_9ACTN</name>
<evidence type="ECO:0000313" key="9">
    <source>
        <dbReference type="EMBL" id="NJC68472.1"/>
    </source>
</evidence>
<dbReference type="InterPro" id="IPR041280">
    <property type="entry name" value="Big_10"/>
</dbReference>
<feature type="active site" description="Proton donor/acceptor" evidence="7">
    <location>
        <position position="305"/>
    </location>
</feature>
<keyword evidence="6 7" id="KW-0961">Cell wall biogenesis/degradation</keyword>
<reference evidence="9 10" key="1">
    <citation type="submission" date="2020-03" db="EMBL/GenBank/DDBJ databases">
        <title>WGS of the type strain of Planosporangium spp.</title>
        <authorList>
            <person name="Thawai C."/>
        </authorList>
    </citation>
    <scope>NUCLEOTIDE SEQUENCE [LARGE SCALE GENOMIC DNA]</scope>
    <source>
        <strain evidence="9 10">TBRC 5610</strain>
    </source>
</reference>
<accession>A0ABX0XSZ4</accession>
<keyword evidence="2" id="KW-0808">Transferase</keyword>
<evidence type="ECO:0000256" key="2">
    <source>
        <dbReference type="ARBA" id="ARBA00022679"/>
    </source>
</evidence>
<evidence type="ECO:0000313" key="10">
    <source>
        <dbReference type="Proteomes" id="UP000722989"/>
    </source>
</evidence>
<dbReference type="PANTHER" id="PTHR30582">
    <property type="entry name" value="L,D-TRANSPEPTIDASE"/>
    <property type="match status" value="1"/>
</dbReference>
<comment type="pathway">
    <text evidence="1 7">Cell wall biogenesis; peptidoglycan biosynthesis.</text>
</comment>
<dbReference type="Gene3D" id="2.60.40.3710">
    <property type="match status" value="1"/>
</dbReference>
<organism evidence="9 10">
    <name type="scientific">Planosporangium thailandense</name>
    <dbReference type="NCBI Taxonomy" id="765197"/>
    <lineage>
        <taxon>Bacteria</taxon>
        <taxon>Bacillati</taxon>
        <taxon>Actinomycetota</taxon>
        <taxon>Actinomycetes</taxon>
        <taxon>Micromonosporales</taxon>
        <taxon>Micromonosporaceae</taxon>
        <taxon>Planosporangium</taxon>
    </lineage>
</organism>
<gene>
    <name evidence="9" type="ORF">HC031_01845</name>
</gene>
<dbReference type="PANTHER" id="PTHR30582:SF2">
    <property type="entry name" value="L,D-TRANSPEPTIDASE YCIB-RELATED"/>
    <property type="match status" value="1"/>
</dbReference>
<dbReference type="InterPro" id="IPR038063">
    <property type="entry name" value="Transpep_catalytic_dom"/>
</dbReference>
<dbReference type="Gene3D" id="2.60.40.3780">
    <property type="match status" value="1"/>
</dbReference>
<protein>
    <submittedName>
        <fullName evidence="9">L,D-transpeptidase</fullName>
    </submittedName>
</protein>
<comment type="caution">
    <text evidence="9">The sequence shown here is derived from an EMBL/GenBank/DDBJ whole genome shotgun (WGS) entry which is preliminary data.</text>
</comment>
<dbReference type="PROSITE" id="PS52029">
    <property type="entry name" value="LD_TPASE"/>
    <property type="match status" value="1"/>
</dbReference>
<dbReference type="CDD" id="cd16913">
    <property type="entry name" value="YkuD_like"/>
    <property type="match status" value="1"/>
</dbReference>
<evidence type="ECO:0000256" key="4">
    <source>
        <dbReference type="ARBA" id="ARBA00022984"/>
    </source>
</evidence>
<evidence type="ECO:0000256" key="5">
    <source>
        <dbReference type="ARBA" id="ARBA00023315"/>
    </source>
</evidence>
<dbReference type="Pfam" id="PF03734">
    <property type="entry name" value="YkuD"/>
    <property type="match status" value="1"/>
</dbReference>
<sequence length="377" mass="40458">MSTDAAAKGKAGQQAKQAPAIVLSTAANAASAPADVVTVTTVSAVLDTVTLTDAQNNAVAGAFDAGKRSWHSTAPLDYGSQYKLTATGVGPHKRRLTQSSTFTTVNPGKLATPTLKANRFMDLSGQQTYGVGQPVIVDFSEPVTDKAAAEKALQVVTEPHVDGAWHWFNDQEVHWRPPEYWKPGTKVTVSTNVHGKNLGGGVYGDKDTSYAFTIGQSKIAIADDKTYQIQVFIDGKLVKEVPTAMGLHEQIGDIDLRTRSGPHVVLGTERETRMTSASFGLTGAMGYDAMVEWTTHISYEGEYIHAAPWSEAQQGNSDASHGCLNVNTDNAIWFVQNFGPGDVVDVRNTGLPLQPTDGLLDWTFSWPDWVKGSAAQH</sequence>
<proteinExistence type="predicted"/>
<dbReference type="RefSeq" id="WP_167923346.1">
    <property type="nucleotide sequence ID" value="NZ_JAATVY010000001.1"/>
</dbReference>
<dbReference type="Gene3D" id="2.40.440.10">
    <property type="entry name" value="L,D-transpeptidase catalytic domain-like"/>
    <property type="match status" value="1"/>
</dbReference>
<keyword evidence="5" id="KW-0012">Acyltransferase</keyword>
<dbReference type="InterPro" id="IPR050979">
    <property type="entry name" value="LD-transpeptidase"/>
</dbReference>
<dbReference type="SUPFAM" id="SSF141523">
    <property type="entry name" value="L,D-transpeptidase catalytic domain-like"/>
    <property type="match status" value="1"/>
</dbReference>
<dbReference type="Proteomes" id="UP000722989">
    <property type="component" value="Unassembled WGS sequence"/>
</dbReference>
<evidence type="ECO:0000256" key="3">
    <source>
        <dbReference type="ARBA" id="ARBA00022960"/>
    </source>
</evidence>
<evidence type="ECO:0000256" key="6">
    <source>
        <dbReference type="ARBA" id="ARBA00023316"/>
    </source>
</evidence>
<dbReference type="EMBL" id="JAATVY010000001">
    <property type="protein sequence ID" value="NJC68472.1"/>
    <property type="molecule type" value="Genomic_DNA"/>
</dbReference>
<dbReference type="Pfam" id="PF17964">
    <property type="entry name" value="Big_10"/>
    <property type="match status" value="1"/>
</dbReference>
<evidence type="ECO:0000256" key="1">
    <source>
        <dbReference type="ARBA" id="ARBA00004752"/>
    </source>
</evidence>
<dbReference type="InterPro" id="IPR005490">
    <property type="entry name" value="LD_TPept_cat_dom"/>
</dbReference>
<dbReference type="CDD" id="cd13432">
    <property type="entry name" value="LDT_IgD_like_2"/>
    <property type="match status" value="1"/>
</dbReference>
<keyword evidence="10" id="KW-1185">Reference proteome</keyword>
<keyword evidence="3 7" id="KW-0133">Cell shape</keyword>
<feature type="active site" description="Nucleophile" evidence="7">
    <location>
        <position position="323"/>
    </location>
</feature>
<feature type="domain" description="L,D-TPase catalytic" evidence="8">
    <location>
        <begin position="218"/>
        <end position="347"/>
    </location>
</feature>